<dbReference type="AlphaFoldDB" id="A0A915YJN4"/>
<dbReference type="KEGG" id="aup:AsAng_0052300"/>
<keyword evidence="3 5" id="KW-0413">Isomerase</keyword>
<reference evidence="5" key="1">
    <citation type="submission" date="2022-09" db="EMBL/GenBank/DDBJ databases">
        <title>Aureispira anguillicida sp. nov., isolated from Leptocephalus of Japanese eel Anguilla japonica.</title>
        <authorList>
            <person name="Yuasa K."/>
            <person name="Mekata T."/>
            <person name="Ikunari K."/>
        </authorList>
    </citation>
    <scope>NUCLEOTIDE SEQUENCE</scope>
    <source>
        <strain evidence="5">EL160426</strain>
    </source>
</reference>
<dbReference type="InterPro" id="IPR004155">
    <property type="entry name" value="PBS_lyase_HEAT"/>
</dbReference>
<dbReference type="CDD" id="cd00317">
    <property type="entry name" value="cyclophilin"/>
    <property type="match status" value="1"/>
</dbReference>
<dbReference type="PROSITE" id="PS50072">
    <property type="entry name" value="CSA_PPIASE_2"/>
    <property type="match status" value="1"/>
</dbReference>
<keyword evidence="2" id="KW-0697">Rotamase</keyword>
<organism evidence="5 6">
    <name type="scientific">Aureispira anguillae</name>
    <dbReference type="NCBI Taxonomy" id="2864201"/>
    <lineage>
        <taxon>Bacteria</taxon>
        <taxon>Pseudomonadati</taxon>
        <taxon>Bacteroidota</taxon>
        <taxon>Saprospiria</taxon>
        <taxon>Saprospirales</taxon>
        <taxon>Saprospiraceae</taxon>
        <taxon>Aureispira</taxon>
    </lineage>
</organism>
<dbReference type="EMBL" id="AP026867">
    <property type="protein sequence ID" value="BDS14450.1"/>
    <property type="molecule type" value="Genomic_DNA"/>
</dbReference>
<gene>
    <name evidence="5" type="ORF">AsAng_0052300</name>
</gene>
<evidence type="ECO:0000313" key="6">
    <source>
        <dbReference type="Proteomes" id="UP001060919"/>
    </source>
</evidence>
<dbReference type="PRINTS" id="PR00153">
    <property type="entry name" value="CSAPPISMRASE"/>
</dbReference>
<dbReference type="PANTHER" id="PTHR45625">
    <property type="entry name" value="PEPTIDYL-PROLYL CIS-TRANS ISOMERASE-RELATED"/>
    <property type="match status" value="1"/>
</dbReference>
<evidence type="ECO:0000256" key="3">
    <source>
        <dbReference type="ARBA" id="ARBA00023235"/>
    </source>
</evidence>
<evidence type="ECO:0000313" key="5">
    <source>
        <dbReference type="EMBL" id="BDS14450.1"/>
    </source>
</evidence>
<protein>
    <recommendedName>
        <fullName evidence="1">peptidylprolyl isomerase</fullName>
        <ecNumber evidence="1">5.2.1.8</ecNumber>
    </recommendedName>
</protein>
<dbReference type="RefSeq" id="WP_264789665.1">
    <property type="nucleotide sequence ID" value="NZ_AP026867.1"/>
</dbReference>
<keyword evidence="6" id="KW-1185">Reference proteome</keyword>
<dbReference type="InterPro" id="IPR016024">
    <property type="entry name" value="ARM-type_fold"/>
</dbReference>
<dbReference type="Gene3D" id="2.40.100.10">
    <property type="entry name" value="Cyclophilin-like"/>
    <property type="match status" value="1"/>
</dbReference>
<dbReference type="Pfam" id="PF00160">
    <property type="entry name" value="Pro_isomerase"/>
    <property type="match status" value="1"/>
</dbReference>
<dbReference type="SMART" id="SM00567">
    <property type="entry name" value="EZ_HEAT"/>
    <property type="match status" value="2"/>
</dbReference>
<evidence type="ECO:0000259" key="4">
    <source>
        <dbReference type="PROSITE" id="PS50072"/>
    </source>
</evidence>
<dbReference type="Gene3D" id="1.25.10.10">
    <property type="entry name" value="Leucine-rich Repeat Variant"/>
    <property type="match status" value="1"/>
</dbReference>
<evidence type="ECO:0000256" key="2">
    <source>
        <dbReference type="ARBA" id="ARBA00023110"/>
    </source>
</evidence>
<dbReference type="InterPro" id="IPR011989">
    <property type="entry name" value="ARM-like"/>
</dbReference>
<dbReference type="InterPro" id="IPR002130">
    <property type="entry name" value="Cyclophilin-type_PPIase_dom"/>
</dbReference>
<sequence length="669" mass="75036">MKYIISSIALLFLLLSCKKDSNNVKSSIEVNLEDAVIQQIFNFQNKRNTNALLSYLTVENPTHRYLAAMAFGSVQDTLAIKDLVNLLKDDYEEVRYAAAYALGQIKNTKAALPLANAFGEDTSRLVQAGILEAIGRCGTEDHLKYLSVTRPYPIQDSILLEGQATAIYRFALRGFVHKEGTTKIMNDFMANSLMSSKARFIAANYLARTKGINLSGYENVLINNVSEEKNPNTLMFLVTALAKSKTQRALKTLKNIYPNQKDYRIKCNILRSLKYFAYDSVKTVVFDALQDTNLHVKVTAAEYLYHNGTDLDAGKYYTLGTKHQNWQVRTKLLGAVLHNLSYLKPKTKAFYSANMIALYKKSENIYEQAALLKALGNSSWNYRFISNAIFPATDTTNIPEVIRSSGTEALVLLRESPYYAKELGLSRARINAEINVLLKRCIDEGDPAMQAIVANLLTNEEMDFKAIFTDAQFLKEAQSKLSLPRNIETHNILQKAINFIEGRPNAPINNQSSSFTEIDWPLIRVLKDNHKITIRTSKGIIKLKLQPEVAPATVTQFVHLAKAKYYDNKPFHRVVPNFVVQGGCSRGDGWSGFDVTVVSEFSNAVRYHDEGWVGMASAGKDTESAQFFITHAPTPHLDDNYTIFAKVIEGMNVVHQLQVGDKIISIDIN</sequence>
<feature type="domain" description="PPIase cyclophilin-type" evidence="4">
    <location>
        <begin position="539"/>
        <end position="658"/>
    </location>
</feature>
<dbReference type="Proteomes" id="UP001060919">
    <property type="component" value="Chromosome"/>
</dbReference>
<dbReference type="InterPro" id="IPR029000">
    <property type="entry name" value="Cyclophilin-like_dom_sf"/>
</dbReference>
<dbReference type="PANTHER" id="PTHR45625:SF4">
    <property type="entry name" value="PEPTIDYLPROLYL ISOMERASE DOMAIN AND WD REPEAT-CONTAINING PROTEIN 1"/>
    <property type="match status" value="1"/>
</dbReference>
<proteinExistence type="predicted"/>
<dbReference type="SUPFAM" id="SSF48371">
    <property type="entry name" value="ARM repeat"/>
    <property type="match status" value="1"/>
</dbReference>
<dbReference type="InterPro" id="IPR044666">
    <property type="entry name" value="Cyclophilin_A-like"/>
</dbReference>
<dbReference type="Pfam" id="PF13646">
    <property type="entry name" value="HEAT_2"/>
    <property type="match status" value="1"/>
</dbReference>
<dbReference type="EC" id="5.2.1.8" evidence="1"/>
<dbReference type="GO" id="GO:0003755">
    <property type="term" value="F:peptidyl-prolyl cis-trans isomerase activity"/>
    <property type="evidence" value="ECO:0007669"/>
    <property type="project" value="UniProtKB-KW"/>
</dbReference>
<dbReference type="PROSITE" id="PS51257">
    <property type="entry name" value="PROKAR_LIPOPROTEIN"/>
    <property type="match status" value="1"/>
</dbReference>
<evidence type="ECO:0000256" key="1">
    <source>
        <dbReference type="ARBA" id="ARBA00013194"/>
    </source>
</evidence>
<dbReference type="SUPFAM" id="SSF50891">
    <property type="entry name" value="Cyclophilin-like"/>
    <property type="match status" value="1"/>
</dbReference>
<name>A0A915YJN4_9BACT</name>
<accession>A0A915YJN4</accession>